<keyword evidence="5" id="KW-0999">Mitochondrion inner membrane</keyword>
<keyword evidence="4" id="KW-0812">Transmembrane</keyword>
<comment type="similarity">
    <text evidence="2">Belongs to the Tim17/Tim22/Tim23 family.</text>
</comment>
<dbReference type="PANTHER" id="PTHR10485:SF0">
    <property type="entry name" value="AT05822P-RELATED"/>
    <property type="match status" value="1"/>
</dbReference>
<evidence type="ECO:0000256" key="10">
    <source>
        <dbReference type="ARBA" id="ARBA00023136"/>
    </source>
</evidence>
<evidence type="ECO:0000256" key="1">
    <source>
        <dbReference type="ARBA" id="ARBA00004448"/>
    </source>
</evidence>
<dbReference type="GO" id="GO:0005744">
    <property type="term" value="C:TIM23 mitochondrial import inner membrane translocase complex"/>
    <property type="evidence" value="ECO:0007669"/>
    <property type="project" value="TreeGrafter"/>
</dbReference>
<evidence type="ECO:0000256" key="5">
    <source>
        <dbReference type="ARBA" id="ARBA00022792"/>
    </source>
</evidence>
<reference evidence="11" key="1">
    <citation type="submission" date="2020-05" db="EMBL/GenBank/DDBJ databases">
        <title>WGS assembly of Panicum virgatum.</title>
        <authorList>
            <person name="Lovell J.T."/>
            <person name="Jenkins J."/>
            <person name="Shu S."/>
            <person name="Juenger T.E."/>
            <person name="Schmutz J."/>
        </authorList>
    </citation>
    <scope>NUCLEOTIDE SEQUENCE</scope>
    <source>
        <strain evidence="11">AP13</strain>
    </source>
</reference>
<evidence type="ECO:0000256" key="2">
    <source>
        <dbReference type="ARBA" id="ARBA00008444"/>
    </source>
</evidence>
<comment type="subcellular location">
    <subcellularLocation>
        <location evidence="1">Mitochondrion inner membrane</location>
        <topology evidence="1">Multi-pass membrane protein</topology>
    </subcellularLocation>
</comment>
<sequence length="136" mass="14348">MESLTATAPCPNRIISDAGTGFAVGAIGGSFFHFAKGLRNAPSGTRFAGGLQAMRMNVPRVAGSFGVWCGMYSACDCTLEHLRHKEDHWNSILSGAATCGIFSLRQGFHAVVRSSMQGAIFFALISGVESMMQGSP</sequence>
<evidence type="ECO:0000256" key="9">
    <source>
        <dbReference type="ARBA" id="ARBA00023128"/>
    </source>
</evidence>
<dbReference type="EMBL" id="CM029039">
    <property type="protein sequence ID" value="KAG2646704.1"/>
    <property type="molecule type" value="Genomic_DNA"/>
</dbReference>
<keyword evidence="8" id="KW-0811">Translocation</keyword>
<organism evidence="11 12">
    <name type="scientific">Panicum virgatum</name>
    <name type="common">Blackwell switchgrass</name>
    <dbReference type="NCBI Taxonomy" id="38727"/>
    <lineage>
        <taxon>Eukaryota</taxon>
        <taxon>Viridiplantae</taxon>
        <taxon>Streptophyta</taxon>
        <taxon>Embryophyta</taxon>
        <taxon>Tracheophyta</taxon>
        <taxon>Spermatophyta</taxon>
        <taxon>Magnoliopsida</taxon>
        <taxon>Liliopsida</taxon>
        <taxon>Poales</taxon>
        <taxon>Poaceae</taxon>
        <taxon>PACMAD clade</taxon>
        <taxon>Panicoideae</taxon>
        <taxon>Panicodae</taxon>
        <taxon>Paniceae</taxon>
        <taxon>Panicinae</taxon>
        <taxon>Panicum</taxon>
        <taxon>Panicum sect. Hiantes</taxon>
    </lineage>
</organism>
<evidence type="ECO:0000256" key="7">
    <source>
        <dbReference type="ARBA" id="ARBA00022989"/>
    </source>
</evidence>
<protein>
    <submittedName>
        <fullName evidence="11">Uncharacterized protein</fullName>
    </submittedName>
</protein>
<dbReference type="Pfam" id="PF02466">
    <property type="entry name" value="Tim17"/>
    <property type="match status" value="1"/>
</dbReference>
<proteinExistence type="inferred from homology"/>
<comment type="caution">
    <text evidence="11">The sequence shown here is derived from an EMBL/GenBank/DDBJ whole genome shotgun (WGS) entry which is preliminary data.</text>
</comment>
<dbReference type="Proteomes" id="UP000823388">
    <property type="component" value="Chromosome 2K"/>
</dbReference>
<keyword evidence="7" id="KW-1133">Transmembrane helix</keyword>
<keyword evidence="3" id="KW-0813">Transport</keyword>
<name>A0A8T0WNK9_PANVG</name>
<keyword evidence="6" id="KW-0653">Protein transport</keyword>
<evidence type="ECO:0000256" key="6">
    <source>
        <dbReference type="ARBA" id="ARBA00022927"/>
    </source>
</evidence>
<dbReference type="GO" id="GO:0008320">
    <property type="term" value="F:protein transmembrane transporter activity"/>
    <property type="evidence" value="ECO:0007669"/>
    <property type="project" value="TreeGrafter"/>
</dbReference>
<dbReference type="PANTHER" id="PTHR10485">
    <property type="entry name" value="MITOCHONDRIAL IMPORT INNER MEMBRANE TRANSLOCASE SUBUNIT TIM-17"/>
    <property type="match status" value="1"/>
</dbReference>
<evidence type="ECO:0000313" key="12">
    <source>
        <dbReference type="Proteomes" id="UP000823388"/>
    </source>
</evidence>
<evidence type="ECO:0000256" key="8">
    <source>
        <dbReference type="ARBA" id="ARBA00023010"/>
    </source>
</evidence>
<evidence type="ECO:0000313" key="11">
    <source>
        <dbReference type="EMBL" id="KAG2646704.1"/>
    </source>
</evidence>
<evidence type="ECO:0000256" key="4">
    <source>
        <dbReference type="ARBA" id="ARBA00022692"/>
    </source>
</evidence>
<evidence type="ECO:0000256" key="3">
    <source>
        <dbReference type="ARBA" id="ARBA00022448"/>
    </source>
</evidence>
<dbReference type="AlphaFoldDB" id="A0A8T0WNK9"/>
<keyword evidence="9" id="KW-0496">Mitochondrion</keyword>
<keyword evidence="10" id="KW-0472">Membrane</keyword>
<accession>A0A8T0WNK9</accession>
<dbReference type="GO" id="GO:0030150">
    <property type="term" value="P:protein import into mitochondrial matrix"/>
    <property type="evidence" value="ECO:0007669"/>
    <property type="project" value="TreeGrafter"/>
</dbReference>
<keyword evidence="12" id="KW-1185">Reference proteome</keyword>
<gene>
    <name evidence="11" type="ORF">PVAP13_2KG532200</name>
</gene>